<sequence>MVKIMVYQGKKGNEKSREKKRERE</sequence>
<organism evidence="2">
    <name type="scientific">Rhizophora mucronata</name>
    <name type="common">Asiatic mangrove</name>
    <dbReference type="NCBI Taxonomy" id="61149"/>
    <lineage>
        <taxon>Eukaryota</taxon>
        <taxon>Viridiplantae</taxon>
        <taxon>Streptophyta</taxon>
        <taxon>Embryophyta</taxon>
        <taxon>Tracheophyta</taxon>
        <taxon>Spermatophyta</taxon>
        <taxon>Magnoliopsida</taxon>
        <taxon>eudicotyledons</taxon>
        <taxon>Gunneridae</taxon>
        <taxon>Pentapetalae</taxon>
        <taxon>rosids</taxon>
        <taxon>fabids</taxon>
        <taxon>Malpighiales</taxon>
        <taxon>Rhizophoraceae</taxon>
        <taxon>Rhizophora</taxon>
    </lineage>
</organism>
<protein>
    <submittedName>
        <fullName evidence="2">Uncharacterized protein</fullName>
    </submittedName>
</protein>
<accession>A0A2P2QKJ8</accession>
<dbReference type="EMBL" id="GGEC01087032">
    <property type="protein sequence ID" value="MBX67516.1"/>
    <property type="molecule type" value="Transcribed_RNA"/>
</dbReference>
<dbReference type="AlphaFoldDB" id="A0A2P2QKJ8"/>
<proteinExistence type="predicted"/>
<feature type="compositionally biased region" description="Basic and acidic residues" evidence="1">
    <location>
        <begin position="11"/>
        <end position="24"/>
    </location>
</feature>
<feature type="region of interest" description="Disordered" evidence="1">
    <location>
        <begin position="1"/>
        <end position="24"/>
    </location>
</feature>
<name>A0A2P2QKJ8_RHIMU</name>
<evidence type="ECO:0000256" key="1">
    <source>
        <dbReference type="SAM" id="MobiDB-lite"/>
    </source>
</evidence>
<evidence type="ECO:0000313" key="2">
    <source>
        <dbReference type="EMBL" id="MBX67516.1"/>
    </source>
</evidence>
<reference evidence="2" key="1">
    <citation type="submission" date="2018-02" db="EMBL/GenBank/DDBJ databases">
        <title>Rhizophora mucronata_Transcriptome.</title>
        <authorList>
            <person name="Meera S.P."/>
            <person name="Sreeshan A."/>
            <person name="Augustine A."/>
        </authorList>
    </citation>
    <scope>NUCLEOTIDE SEQUENCE</scope>
    <source>
        <tissue evidence="2">Leaf</tissue>
    </source>
</reference>